<dbReference type="PANTHER" id="PTHR10846:SF8">
    <property type="entry name" value="INNER MEMBRANE PROTEIN YRBG"/>
    <property type="match status" value="1"/>
</dbReference>
<feature type="transmembrane region" description="Helical" evidence="5">
    <location>
        <begin position="169"/>
        <end position="191"/>
    </location>
</feature>
<sequence length="309" mass="32504">MEMGMAVLALIIGFGMLAKGADWFVEGASGIAERFKIPQAVIGLTIVAMGTSAPEAAVSITAAIKGNADITIGNIVGSNILNILIILGISSIIVPLAVAGNTVMCDIPFMIAVTVLLLIQGMGGTIGFGDGLILTLVFSGYLLYLFYTWKKSKTVGMVTVKSRKLWQSLAGTVTGLIMIILGSHLAVNGASCLARTFGMSERFIGLTIVALGTSLPELFTSVSAAMKRNAEIAIGNIVGSNIFNILFVVGISALITPVPFSPEFYTDTVIAAAAGILLLLCCLRKRELRRRDGILMLTGYALYFISVCL</sequence>
<feature type="domain" description="Sodium/calcium exchanger membrane region" evidence="6">
    <location>
        <begin position="168"/>
        <end position="305"/>
    </location>
</feature>
<evidence type="ECO:0000256" key="5">
    <source>
        <dbReference type="SAM" id="Phobius"/>
    </source>
</evidence>
<evidence type="ECO:0000313" key="8">
    <source>
        <dbReference type="Proteomes" id="UP000236311"/>
    </source>
</evidence>
<organism evidence="7 8">
    <name type="scientific">Acetatifactor muris</name>
    <dbReference type="NCBI Taxonomy" id="879566"/>
    <lineage>
        <taxon>Bacteria</taxon>
        <taxon>Bacillati</taxon>
        <taxon>Bacillota</taxon>
        <taxon>Clostridia</taxon>
        <taxon>Lachnospirales</taxon>
        <taxon>Lachnospiraceae</taxon>
        <taxon>Acetatifactor</taxon>
    </lineage>
</organism>
<dbReference type="EMBL" id="OFSM01000005">
    <property type="protein sequence ID" value="SOY28512.1"/>
    <property type="molecule type" value="Genomic_DNA"/>
</dbReference>
<keyword evidence="2 5" id="KW-0812">Transmembrane</keyword>
<dbReference type="Gene3D" id="1.20.1420.30">
    <property type="entry name" value="NCX, central ion-binding region"/>
    <property type="match status" value="1"/>
</dbReference>
<dbReference type="InterPro" id="IPR004481">
    <property type="entry name" value="K/Na/Ca-exchanger"/>
</dbReference>
<dbReference type="NCBIfam" id="TIGR00367">
    <property type="entry name" value="calcium/sodium antiporter"/>
    <property type="match status" value="1"/>
</dbReference>
<evidence type="ECO:0000256" key="3">
    <source>
        <dbReference type="ARBA" id="ARBA00022989"/>
    </source>
</evidence>
<protein>
    <submittedName>
        <fullName evidence="7">Inner membrane protein YrbG</fullName>
    </submittedName>
</protein>
<dbReference type="GO" id="GO:0008273">
    <property type="term" value="F:calcium, potassium:sodium antiporter activity"/>
    <property type="evidence" value="ECO:0007669"/>
    <property type="project" value="TreeGrafter"/>
</dbReference>
<evidence type="ECO:0000256" key="2">
    <source>
        <dbReference type="ARBA" id="ARBA00022692"/>
    </source>
</evidence>
<reference evidence="7 8" key="1">
    <citation type="submission" date="2018-01" db="EMBL/GenBank/DDBJ databases">
        <authorList>
            <person name="Gaut B.S."/>
            <person name="Morton B.R."/>
            <person name="Clegg M.T."/>
            <person name="Duvall M.R."/>
        </authorList>
    </citation>
    <scope>NUCLEOTIDE SEQUENCE [LARGE SCALE GENOMIC DNA]</scope>
    <source>
        <strain evidence="7">GP69</strain>
    </source>
</reference>
<dbReference type="Proteomes" id="UP000236311">
    <property type="component" value="Unassembled WGS sequence"/>
</dbReference>
<feature type="transmembrane region" description="Helical" evidence="5">
    <location>
        <begin position="237"/>
        <end position="258"/>
    </location>
</feature>
<proteinExistence type="predicted"/>
<keyword evidence="3 5" id="KW-1133">Transmembrane helix</keyword>
<comment type="subcellular location">
    <subcellularLocation>
        <location evidence="1">Membrane</location>
        <topology evidence="1">Multi-pass membrane protein</topology>
    </subcellularLocation>
</comment>
<gene>
    <name evidence="7" type="primary">yrbG_1</name>
    <name evidence="7" type="ORF">AMURIS_01221</name>
</gene>
<dbReference type="InterPro" id="IPR004837">
    <property type="entry name" value="NaCa_Exmemb"/>
</dbReference>
<feature type="transmembrane region" description="Helical" evidence="5">
    <location>
        <begin position="203"/>
        <end position="225"/>
    </location>
</feature>
<evidence type="ECO:0000256" key="4">
    <source>
        <dbReference type="ARBA" id="ARBA00023136"/>
    </source>
</evidence>
<feature type="transmembrane region" description="Helical" evidence="5">
    <location>
        <begin position="107"/>
        <end position="126"/>
    </location>
</feature>
<keyword evidence="4 5" id="KW-0472">Membrane</keyword>
<keyword evidence="8" id="KW-1185">Reference proteome</keyword>
<dbReference type="Pfam" id="PF01699">
    <property type="entry name" value="Na_Ca_ex"/>
    <property type="match status" value="2"/>
</dbReference>
<evidence type="ECO:0000259" key="6">
    <source>
        <dbReference type="Pfam" id="PF01699"/>
    </source>
</evidence>
<dbReference type="AlphaFoldDB" id="A0A2K4ZDI2"/>
<dbReference type="PANTHER" id="PTHR10846">
    <property type="entry name" value="SODIUM/POTASSIUM/CALCIUM EXCHANGER"/>
    <property type="match status" value="1"/>
</dbReference>
<dbReference type="GO" id="GO:0006874">
    <property type="term" value="P:intracellular calcium ion homeostasis"/>
    <property type="evidence" value="ECO:0007669"/>
    <property type="project" value="TreeGrafter"/>
</dbReference>
<feature type="transmembrane region" description="Helical" evidence="5">
    <location>
        <begin position="264"/>
        <end position="283"/>
    </location>
</feature>
<evidence type="ECO:0000256" key="1">
    <source>
        <dbReference type="ARBA" id="ARBA00004141"/>
    </source>
</evidence>
<feature type="transmembrane region" description="Helical" evidence="5">
    <location>
        <begin position="80"/>
        <end position="100"/>
    </location>
</feature>
<name>A0A2K4ZDI2_9FIRM</name>
<dbReference type="InterPro" id="IPR044880">
    <property type="entry name" value="NCX_ion-bd_dom_sf"/>
</dbReference>
<feature type="domain" description="Sodium/calcium exchanger membrane region" evidence="6">
    <location>
        <begin position="6"/>
        <end position="146"/>
    </location>
</feature>
<dbReference type="RefSeq" id="WP_103238597.1">
    <property type="nucleotide sequence ID" value="NZ_CANRXC010000001.1"/>
</dbReference>
<accession>A0A2K4ZDI2</accession>
<dbReference type="OrthoDB" id="9794225at2"/>
<dbReference type="GO" id="GO:0005886">
    <property type="term" value="C:plasma membrane"/>
    <property type="evidence" value="ECO:0007669"/>
    <property type="project" value="TreeGrafter"/>
</dbReference>
<evidence type="ECO:0000313" key="7">
    <source>
        <dbReference type="EMBL" id="SOY28512.1"/>
    </source>
</evidence>
<dbReference type="GO" id="GO:0005262">
    <property type="term" value="F:calcium channel activity"/>
    <property type="evidence" value="ECO:0007669"/>
    <property type="project" value="TreeGrafter"/>
</dbReference>